<comment type="subcellular location">
    <subcellularLocation>
        <location evidence="1 14">Cell outer membrane</location>
        <topology evidence="1 14">Multi-pass membrane protein</topology>
    </subcellularLocation>
</comment>
<dbReference type="GO" id="GO:0009279">
    <property type="term" value="C:cell outer membrane"/>
    <property type="evidence" value="ECO:0007669"/>
    <property type="project" value="UniProtKB-SubCell"/>
</dbReference>
<evidence type="ECO:0000256" key="13">
    <source>
        <dbReference type="ARBA" id="ARBA00023237"/>
    </source>
</evidence>
<evidence type="ECO:0000259" key="18">
    <source>
        <dbReference type="Pfam" id="PF07715"/>
    </source>
</evidence>
<evidence type="ECO:0000256" key="11">
    <source>
        <dbReference type="ARBA" id="ARBA00023136"/>
    </source>
</evidence>
<keyword evidence="4 14" id="KW-1134">Transmembrane beta strand</keyword>
<keyword evidence="7 16" id="KW-0732">Signal</keyword>
<name>A0A7W8MHQ7_9CAUL</name>
<evidence type="ECO:0000256" key="9">
    <source>
        <dbReference type="ARBA" id="ARBA00023065"/>
    </source>
</evidence>
<feature type="domain" description="TonB-dependent receptor-like beta-barrel" evidence="17">
    <location>
        <begin position="230"/>
        <end position="654"/>
    </location>
</feature>
<evidence type="ECO:0000256" key="14">
    <source>
        <dbReference type="PROSITE-ProRule" id="PRU01360"/>
    </source>
</evidence>
<evidence type="ECO:0000256" key="6">
    <source>
        <dbReference type="ARBA" id="ARBA00022692"/>
    </source>
</evidence>
<dbReference type="RefSeq" id="WP_183255787.1">
    <property type="nucleotide sequence ID" value="NZ_BAAAFF010000001.1"/>
</dbReference>
<comment type="similarity">
    <text evidence="2 14 15">Belongs to the TonB-dependent receptor family.</text>
</comment>
<keyword evidence="8" id="KW-0408">Iron</keyword>
<dbReference type="GO" id="GO:0015344">
    <property type="term" value="F:siderophore uptake transmembrane transporter activity"/>
    <property type="evidence" value="ECO:0007669"/>
    <property type="project" value="TreeGrafter"/>
</dbReference>
<dbReference type="InterPro" id="IPR037066">
    <property type="entry name" value="Plug_dom_sf"/>
</dbReference>
<dbReference type="Gene3D" id="2.170.130.10">
    <property type="entry name" value="TonB-dependent receptor, plug domain"/>
    <property type="match status" value="1"/>
</dbReference>
<evidence type="ECO:0000256" key="8">
    <source>
        <dbReference type="ARBA" id="ARBA00023004"/>
    </source>
</evidence>
<keyword evidence="12 19" id="KW-0675">Receptor</keyword>
<dbReference type="SUPFAM" id="SSF56935">
    <property type="entry name" value="Porins"/>
    <property type="match status" value="1"/>
</dbReference>
<dbReference type="EMBL" id="JACHFZ010000005">
    <property type="protein sequence ID" value="MBB5292904.1"/>
    <property type="molecule type" value="Genomic_DNA"/>
</dbReference>
<dbReference type="InterPro" id="IPR012910">
    <property type="entry name" value="Plug_dom"/>
</dbReference>
<organism evidence="19 20">
    <name type="scientific">Brevundimonas basaltis</name>
    <dbReference type="NCBI Taxonomy" id="472166"/>
    <lineage>
        <taxon>Bacteria</taxon>
        <taxon>Pseudomonadati</taxon>
        <taxon>Pseudomonadota</taxon>
        <taxon>Alphaproteobacteria</taxon>
        <taxon>Caulobacterales</taxon>
        <taxon>Caulobacteraceae</taxon>
        <taxon>Brevundimonas</taxon>
    </lineage>
</organism>
<dbReference type="InterPro" id="IPR010105">
    <property type="entry name" value="TonB_sidphr_rcpt"/>
</dbReference>
<evidence type="ECO:0000259" key="17">
    <source>
        <dbReference type="Pfam" id="PF00593"/>
    </source>
</evidence>
<dbReference type="InterPro" id="IPR036942">
    <property type="entry name" value="Beta-barrel_TonB_sf"/>
</dbReference>
<dbReference type="Proteomes" id="UP000566663">
    <property type="component" value="Unassembled WGS sequence"/>
</dbReference>
<keyword evidence="6 14" id="KW-0812">Transmembrane</keyword>
<dbReference type="GO" id="GO:0015891">
    <property type="term" value="P:siderophore transport"/>
    <property type="evidence" value="ECO:0007669"/>
    <property type="project" value="InterPro"/>
</dbReference>
<evidence type="ECO:0000256" key="1">
    <source>
        <dbReference type="ARBA" id="ARBA00004571"/>
    </source>
</evidence>
<reference evidence="19 20" key="1">
    <citation type="submission" date="2020-08" db="EMBL/GenBank/DDBJ databases">
        <title>Genomic Encyclopedia of Type Strains, Phase IV (KMG-IV): sequencing the most valuable type-strain genomes for metagenomic binning, comparative biology and taxonomic classification.</title>
        <authorList>
            <person name="Goeker M."/>
        </authorList>
    </citation>
    <scope>NUCLEOTIDE SEQUENCE [LARGE SCALE GENOMIC DNA]</scope>
    <source>
        <strain evidence="19 20">DSM 25335</strain>
    </source>
</reference>
<evidence type="ECO:0000256" key="5">
    <source>
        <dbReference type="ARBA" id="ARBA00022496"/>
    </source>
</evidence>
<dbReference type="PROSITE" id="PS52016">
    <property type="entry name" value="TONB_DEPENDENT_REC_3"/>
    <property type="match status" value="1"/>
</dbReference>
<dbReference type="PANTHER" id="PTHR32552:SF68">
    <property type="entry name" value="FERRICHROME OUTER MEMBRANE TRANSPORTER_PHAGE RECEPTOR"/>
    <property type="match status" value="1"/>
</dbReference>
<accession>A0A7W8MHQ7</accession>
<protein>
    <submittedName>
        <fullName evidence="19">Catecholate siderophore receptor</fullName>
    </submittedName>
</protein>
<evidence type="ECO:0000313" key="20">
    <source>
        <dbReference type="Proteomes" id="UP000566663"/>
    </source>
</evidence>
<sequence length="685" mass="74688">MRVLLTSTAILLAVPAFATAQEAEELAPILVTGRSHGYVATNSVTATKTDTALLNVPQTVNVVTREQLDDQALRSLGELLRYVPGTTVGQGEGNRDQITLRGQNTTADFFLDGVRDDTQYFRGLYNLERVEVLKGPYALIFGRGGGGGIVNRVQKTPSLTGAMASGRISANSFGAWDVSVDANTPVSEAAAVRINAVYENLDNHRDIFEGERYAVNPYVAVDLNADWRAGLSYEYVNDDRVVDRGVPSLDGAPLTGFRDQFFGVPGANRTTLEAHIAKLRIDGDLADDVSVSTTILYGDYAKVYTNAFASGPATSQTGTVPLAAYTDPTDRQNLLIQSNLTWDVTTGGLGHKVLFGLEYGDQDSANQRRNGVLSSSTLDLANPVFPTVTFPALSRNTTSNVESLSAYVQDQIAIGDQFQVVAGLRYDRFEITGVDLQPDPDRPFARADEKVSPRLGLIYKPRPAVSIYGSYSQSFLPRSGDQFLKLSPTDQNLEPEEFTNHEIGVKWDVRPNLNLTAAVFRLDRTNATTPDPQNPTATINVGETRTEGFELAVTGVVRPNWQVSGGYAWLDARLQGNESVRLAQTPEHQFSLWNRYDVNPRLGIGLGVIHQAGQYAAIRTSAATTRLPAFTRVDAAAYYRVSEGVELQLNIENLFDTTYFPDAHNNNNISTGAPLNARLTLSSRF</sequence>
<dbReference type="NCBIfam" id="TIGR01783">
    <property type="entry name" value="TonB-siderophor"/>
    <property type="match status" value="1"/>
</dbReference>
<evidence type="ECO:0000256" key="12">
    <source>
        <dbReference type="ARBA" id="ARBA00023170"/>
    </source>
</evidence>
<evidence type="ECO:0000256" key="15">
    <source>
        <dbReference type="RuleBase" id="RU003357"/>
    </source>
</evidence>
<dbReference type="CDD" id="cd01347">
    <property type="entry name" value="ligand_gated_channel"/>
    <property type="match status" value="1"/>
</dbReference>
<evidence type="ECO:0000256" key="10">
    <source>
        <dbReference type="ARBA" id="ARBA00023077"/>
    </source>
</evidence>
<keyword evidence="10 15" id="KW-0798">TonB box</keyword>
<dbReference type="AlphaFoldDB" id="A0A7W8MHQ7"/>
<keyword evidence="5" id="KW-0410">Iron transport</keyword>
<proteinExistence type="inferred from homology"/>
<dbReference type="InterPro" id="IPR000531">
    <property type="entry name" value="Beta-barrel_TonB"/>
</dbReference>
<feature type="chain" id="PRO_5031105973" evidence="16">
    <location>
        <begin position="21"/>
        <end position="685"/>
    </location>
</feature>
<keyword evidence="3 14" id="KW-0813">Transport</keyword>
<evidence type="ECO:0000256" key="7">
    <source>
        <dbReference type="ARBA" id="ARBA00022729"/>
    </source>
</evidence>
<keyword evidence="13 14" id="KW-0998">Cell outer membrane</keyword>
<keyword evidence="20" id="KW-1185">Reference proteome</keyword>
<dbReference type="Pfam" id="PF07715">
    <property type="entry name" value="Plug"/>
    <property type="match status" value="1"/>
</dbReference>
<feature type="domain" description="TonB-dependent receptor plug" evidence="18">
    <location>
        <begin position="54"/>
        <end position="149"/>
    </location>
</feature>
<dbReference type="Pfam" id="PF00593">
    <property type="entry name" value="TonB_dep_Rec_b-barrel"/>
    <property type="match status" value="1"/>
</dbReference>
<gene>
    <name evidence="19" type="ORF">HNQ67_002441</name>
</gene>
<comment type="caution">
    <text evidence="19">The sequence shown here is derived from an EMBL/GenBank/DDBJ whole genome shotgun (WGS) entry which is preliminary data.</text>
</comment>
<evidence type="ECO:0000313" key="19">
    <source>
        <dbReference type="EMBL" id="MBB5292904.1"/>
    </source>
</evidence>
<evidence type="ECO:0000256" key="3">
    <source>
        <dbReference type="ARBA" id="ARBA00022448"/>
    </source>
</evidence>
<evidence type="ECO:0000256" key="4">
    <source>
        <dbReference type="ARBA" id="ARBA00022452"/>
    </source>
</evidence>
<dbReference type="GO" id="GO:0038023">
    <property type="term" value="F:signaling receptor activity"/>
    <property type="evidence" value="ECO:0007669"/>
    <property type="project" value="InterPro"/>
</dbReference>
<dbReference type="InterPro" id="IPR039426">
    <property type="entry name" value="TonB-dep_rcpt-like"/>
</dbReference>
<keyword evidence="11 14" id="KW-0472">Membrane</keyword>
<evidence type="ECO:0000256" key="2">
    <source>
        <dbReference type="ARBA" id="ARBA00009810"/>
    </source>
</evidence>
<keyword evidence="9" id="KW-0406">Ion transport</keyword>
<dbReference type="Gene3D" id="2.40.170.20">
    <property type="entry name" value="TonB-dependent receptor, beta-barrel domain"/>
    <property type="match status" value="1"/>
</dbReference>
<evidence type="ECO:0000256" key="16">
    <source>
        <dbReference type="SAM" id="SignalP"/>
    </source>
</evidence>
<dbReference type="PANTHER" id="PTHR32552">
    <property type="entry name" value="FERRICHROME IRON RECEPTOR-RELATED"/>
    <property type="match status" value="1"/>
</dbReference>
<feature type="signal peptide" evidence="16">
    <location>
        <begin position="1"/>
        <end position="20"/>
    </location>
</feature>